<evidence type="ECO:0000313" key="1">
    <source>
        <dbReference type="RefSeq" id="XP_016448794.1"/>
    </source>
</evidence>
<dbReference type="PaxDb" id="4097-A0A1S3Y9N4"/>
<dbReference type="RefSeq" id="XP_016448794.1">
    <property type="nucleotide sequence ID" value="XM_016593308.1"/>
</dbReference>
<gene>
    <name evidence="1" type="primary">LOC107773882</name>
</gene>
<dbReference type="OrthoDB" id="1748646at2759"/>
<reference evidence="1" key="1">
    <citation type="submission" date="2025-08" db="UniProtKB">
        <authorList>
            <consortium name="RefSeq"/>
        </authorList>
    </citation>
    <scope>IDENTIFICATION</scope>
</reference>
<sequence length="156" mass="17562">MLRLILKCPFKPQLPYSFLLLKSSFSAASLAVDHPEPPTTTTTTKTAFSKILTFFQTYCTKGSAKLLKGDPCIKNLIFELNELEIEGIVEELSVENPESALEFFFLLRNDYGFKHSRVSHIIVAHVLAKKQRFRALKFHLQNLVQEEGSGSASLLS</sequence>
<dbReference type="AlphaFoldDB" id="A0A1S3Y9N4"/>
<organism evidence="1">
    <name type="scientific">Nicotiana tabacum</name>
    <name type="common">Common tobacco</name>
    <dbReference type="NCBI Taxonomy" id="4097"/>
    <lineage>
        <taxon>Eukaryota</taxon>
        <taxon>Viridiplantae</taxon>
        <taxon>Streptophyta</taxon>
        <taxon>Embryophyta</taxon>
        <taxon>Tracheophyta</taxon>
        <taxon>Spermatophyta</taxon>
        <taxon>Magnoliopsida</taxon>
        <taxon>eudicotyledons</taxon>
        <taxon>Gunneridae</taxon>
        <taxon>Pentapetalae</taxon>
        <taxon>asterids</taxon>
        <taxon>lamiids</taxon>
        <taxon>Solanales</taxon>
        <taxon>Solanaceae</taxon>
        <taxon>Nicotianoideae</taxon>
        <taxon>Nicotianeae</taxon>
        <taxon>Nicotiana</taxon>
    </lineage>
</organism>
<feature type="non-terminal residue" evidence="1">
    <location>
        <position position="156"/>
    </location>
</feature>
<accession>A0A1S3Y9N4</accession>
<name>A0A1S3Y9N4_TOBAC</name>
<dbReference type="KEGG" id="nta:107773882"/>
<proteinExistence type="predicted"/>
<protein>
    <submittedName>
        <fullName evidence="1">Pentatricopeptide repeat-containing protein At1g13630</fullName>
    </submittedName>
</protein>